<dbReference type="PANTHER" id="PTHR22600">
    <property type="entry name" value="BETA-HEXOSAMINIDASE"/>
    <property type="match status" value="1"/>
</dbReference>
<keyword evidence="5" id="KW-0326">Glycosidase</keyword>
<dbReference type="SUPFAM" id="SSF51445">
    <property type="entry name" value="(Trans)glycosidases"/>
    <property type="match status" value="1"/>
</dbReference>
<feature type="transmembrane region" description="Helical" evidence="8">
    <location>
        <begin position="53"/>
        <end position="74"/>
    </location>
</feature>
<dbReference type="PANTHER" id="PTHR22600:SF57">
    <property type="entry name" value="BETA-N-ACETYLHEXOSAMINIDASE"/>
    <property type="match status" value="1"/>
</dbReference>
<feature type="compositionally biased region" description="Acidic residues" evidence="7">
    <location>
        <begin position="2500"/>
        <end position="2509"/>
    </location>
</feature>
<keyword evidence="8" id="KW-0472">Membrane</keyword>
<dbReference type="Gene3D" id="3.20.20.80">
    <property type="entry name" value="Glycosidases"/>
    <property type="match status" value="1"/>
</dbReference>
<evidence type="ECO:0000256" key="1">
    <source>
        <dbReference type="ARBA" id="ARBA00001231"/>
    </source>
</evidence>
<feature type="active site" description="Proton donor" evidence="6">
    <location>
        <position position="530"/>
    </location>
</feature>
<feature type="region of interest" description="Disordered" evidence="7">
    <location>
        <begin position="749"/>
        <end position="787"/>
    </location>
</feature>
<evidence type="ECO:0000256" key="8">
    <source>
        <dbReference type="SAM" id="Phobius"/>
    </source>
</evidence>
<keyword evidence="12" id="KW-1185">Reference proteome</keyword>
<feature type="compositionally biased region" description="Basic and acidic residues" evidence="7">
    <location>
        <begin position="2539"/>
        <end position="2548"/>
    </location>
</feature>
<sequence>MSPSYRGPAAPPCLLSKTHFAHRDRAGVDMHSAVGSGAGFTSTTGLDARSRSLYLTMLSWILFRFFPIFIIGFGDQADRTTKFRATLQVIADEDSKGSAIILSVSSGWSAPAVANWQLCFTWLKAVVLRQPQDALVSGSYVCLPRHEPLEPGGVHAFVIEIGAPAMRYVSDLPRALHIVMKEAEAEGEAVFEVELITPGEGQVRLSADAKSPPVFSGVPQPQSVTGLPGPGFDLMAGLQPPLKIQSDEEARGAAALLHRWLLNWPPGAPFGVPDGVAAGETRNLSLTLIEDTELESEGYEVRIQNNAIAIAAPTPSGLLHGVATLRQLLGVALAEGLISVPAQVIRDKPRFSHRGLMLDVGRHFFSVDFILRLLDWMFLYKLNTFHWHLTDDEGWRFEVRSLPNLTLYGSWRGRGEVIEPQYGGGPHRYGGFYSHSQIREVVQYAKERGITIIPEIDVPGHCYAAIKALPELLGHSTDRQNKLKPSPVSVQGFRGNVLNVVAADTYKFLEAVLTEVVELFPGPVHVGMDEIPRGAWSEHAEEEEELKAGLTLWLQTFLAKHGRSMMAWEEAFTPGTAIDPDTEQRPAAFAWKEDERFAVRAANAGLDVVLCPAHFLYLDIVQSLSYEERGLYWAAPALPLQRVYDYEPVERLRRLGLEESALKQIRGLQANLWTETVDSEKRAEEMLFPRLLAVAEVAWMEPEHRIWENFKWKLGPQLQWLSRQEKLEHWNQFCGQVARGDFLRARKSRSLDGQVPGQPGQGEISDVGRAAQASGSIRPQDPGSPKPRAARWMINPLWCRAEVSQRRKSAPLPPDLLRPDAQDEEHLVSVFCTSSSQVEAKEQKDHGWWGTLLLAAFQFCPPAWTIPSMDEVTIERRLPPHLRPLRAHEAVDMPRLSRLLCRLCAQAEGCEGDSHKVLHFRLDGLGGNKVVSVPGLLASLGCPTAASRARKEVHELAVHAIRKSQFFERPLQLHHLALLEWAGAQWHQPDGWGRSSMHSLCAGTYLRAFTGGGGDASPFRNSLQGARARYLSRRMRGWEAAEDQHGLTALNYLLPPLQPSCCVCAGAAAWEVFQSLAGSFVNSFEQLEVITPLARGVVSPTALNWVSSAMSFQCDSWQVVAVADGKDGVEGQFQDAEGEQVTAAGKSLQSMVLQSYGCAFVECRLNLLQARAVALTALVPLVQLRLLRAAAASRSWSRRASSEGMPHAALMAHFGHLLEDAGSEWTKRKSGYEKRLTLLEFELGRTTAFPPPVACSKPSSRSKEAPAAEASGFQDEQAFSQPGRARSRAFLERLRQRRLAEASDSSLGALRASAQKTQVALSAAVDRLAQDLYELEGHFVFELVQNADDNKYSEDVQPELFMSLQTDGSGSYFMTKNNELGLKESDVMAMCDINASSKSSGCIGKKGIGWKSTFAVSQCPHVLSGDFTFKFDVGGALGKLAYVTPTWLEDSELEKLPKPVQDAHQSAGTVIYLPLRTGSDSIAEAFDRLCQHHVTLLLLKQLRRIQLEYPGGNIVCLERLERAGLVQSISMLGSREPAESQEEKEAKMFQYMVHPFQVQGVDPGGPVVMRLVFPIADCPPRMSVHVGLPVRCVGFHFAVDAPFDLVASRADLHEGSTVNQILCNAIPQAFGDFLAGPGHDVSCQAMRFVGCEAAPRPIWQHVRTKLVDSLLHVACIRTEEGAVAKPEECFERPQHPLRVAASQLIPAKLLQLSCGRSFASSSSVATVGVGAGVLEVFSLEHWIKVLRYRGSSWPCGLVGSAAQTEDPCEFFVPFCTWLDMELREAEQPSQLLAQVWDVDLLPAFRSRTPLRISDGPIFSRPCVKIRADWQGFLSEVGLLKFVEPRVRLALQNATPHLMESLTMGMPSRPELAALCISWHLTSFNGLGVTAEPTPMKALLASLACLKETFLSDELPDGSRLGLDLPLPLPKADPEARQAWWRELGTWLWLPGLQMSSNARLSLRRPQKLQSSSYLGFTCADESRPLDTAVVQDIFSQKTWGEDALGWEAFLHAIGVQNFQPAEAEHTQDLASRLGASLCTQEWWSGLLKRGLRAQAYVSRRCRGADDAESHWLRTLPIAVQVDAPKGQGPMKDRKVLRKIHLQDFFLHDVYGRLGGQYLHYVRLPGSGSTRQPAEDELVRRCLQCLGVQVELSAAGLLRSLRLLKDEGRCQNIEVYADIYKEVASGFGSIAEGGLSRNLREALSELVFVPLQFRHLDECTWEEDGEIQWLTQVPSLQAHYLRYGPSVRHYFLDVLGMPETHPGFSPGSLLTALRNLVKHVEDALSSPTLSESLQQTPTTARGLLESMTNLASKVYSSLAKACRTSSVTWHADVRRAFSQERLLLLPPLELPDLTTPLRREGAHAQGRSNMSRQDQQRTRSSSGTSSLPAPDASRRHRPKRLYTKESWWEVEDELKETKATNLNLSSLYGGIHDAEFLFLRVIGIRRLASRGDVVQRLRESMSSTGPLSNWTEGIDISDLEELENIQTSSYFRPADWRAPGEEDDGADDSGQEAPTERASASFRPPQTTGSAHPPAWRSPEAARDAEDRANAALRADAARREAEETAARAKAKAKAKAAATTAESRGSQAPLQSELAERPRQRFSWQRFREAHTEASQGAPQSTALGAGDSPAGVPVPPAESPRPGAKLTWSRLRAQQACEQNAQQRQSEPTFEDGRVAAPKMRGTRASAWASFRSAESLQAQENQDLPHLSAADGHEDADALQLRLAALRAAAQCRKTEVEDLRRERQGVEETTQRYLRILQGHPRGCAAPSTEALHRHPGKAHLQGFPEQRVSETAWLCRECGQHSVNHRERFKVNEAADAMNKEMKESGLIIDLR</sequence>
<dbReference type="PRINTS" id="PR00738">
    <property type="entry name" value="GLHYDRLASE20"/>
</dbReference>
<comment type="caution">
    <text evidence="11">The sequence shown here is derived from an EMBL/GenBank/DDBJ whole genome shotgun (WGS) entry which is preliminary data.</text>
</comment>
<feature type="region of interest" description="Disordered" evidence="7">
    <location>
        <begin position="1252"/>
        <end position="1283"/>
    </location>
</feature>
<comment type="catalytic activity">
    <reaction evidence="1">
        <text>Hydrolysis of terminal non-reducing N-acetyl-D-hexosamine residues in N-acetyl-beta-D-hexosaminides.</text>
        <dbReference type="EC" id="3.2.1.52"/>
    </reaction>
</comment>
<evidence type="ECO:0000313" key="12">
    <source>
        <dbReference type="Proteomes" id="UP000186817"/>
    </source>
</evidence>
<feature type="compositionally biased region" description="Basic and acidic residues" evidence="7">
    <location>
        <begin position="2555"/>
        <end position="2566"/>
    </location>
</feature>
<keyword evidence="4" id="KW-0378">Hydrolase</keyword>
<comment type="similarity">
    <text evidence="2">Belongs to the glycosyl hydrolase 20 family.</text>
</comment>
<evidence type="ECO:0000256" key="6">
    <source>
        <dbReference type="PIRSR" id="PIRSR625705-1"/>
    </source>
</evidence>
<feature type="domain" description="Beta-hexosaminidase bacterial type N-terminal" evidence="10">
    <location>
        <begin position="218"/>
        <end position="347"/>
    </location>
</feature>
<dbReference type="InterPro" id="IPR015882">
    <property type="entry name" value="HEX_bac_N"/>
</dbReference>
<dbReference type="GO" id="GO:0005975">
    <property type="term" value="P:carbohydrate metabolic process"/>
    <property type="evidence" value="ECO:0007669"/>
    <property type="project" value="InterPro"/>
</dbReference>
<evidence type="ECO:0000256" key="2">
    <source>
        <dbReference type="ARBA" id="ARBA00006285"/>
    </source>
</evidence>
<evidence type="ECO:0000256" key="4">
    <source>
        <dbReference type="ARBA" id="ARBA00022801"/>
    </source>
</evidence>
<keyword evidence="8" id="KW-0812">Transmembrane</keyword>
<feature type="region of interest" description="Disordered" evidence="7">
    <location>
        <begin position="2359"/>
        <end position="2397"/>
    </location>
</feature>
<gene>
    <name evidence="11" type="primary">exo I</name>
    <name evidence="11" type="ORF">AK812_SmicGene26602</name>
</gene>
<dbReference type="Pfam" id="PF00728">
    <property type="entry name" value="Glyco_hydro_20"/>
    <property type="match status" value="1"/>
</dbReference>
<dbReference type="GO" id="GO:0016020">
    <property type="term" value="C:membrane"/>
    <property type="evidence" value="ECO:0007669"/>
    <property type="project" value="TreeGrafter"/>
</dbReference>
<organism evidence="11 12">
    <name type="scientific">Symbiodinium microadriaticum</name>
    <name type="common">Dinoflagellate</name>
    <name type="synonym">Zooxanthella microadriatica</name>
    <dbReference type="NCBI Taxonomy" id="2951"/>
    <lineage>
        <taxon>Eukaryota</taxon>
        <taxon>Sar</taxon>
        <taxon>Alveolata</taxon>
        <taxon>Dinophyceae</taxon>
        <taxon>Suessiales</taxon>
        <taxon>Symbiodiniaceae</taxon>
        <taxon>Symbiodinium</taxon>
    </lineage>
</organism>
<protein>
    <recommendedName>
        <fullName evidence="3">beta-N-acetylhexosaminidase</fullName>
        <ecNumber evidence="3">3.2.1.52</ecNumber>
    </recommendedName>
</protein>
<evidence type="ECO:0000256" key="5">
    <source>
        <dbReference type="ARBA" id="ARBA00023295"/>
    </source>
</evidence>
<evidence type="ECO:0000256" key="7">
    <source>
        <dbReference type="SAM" id="MobiDB-lite"/>
    </source>
</evidence>
<dbReference type="InterPro" id="IPR025705">
    <property type="entry name" value="Beta_hexosaminidase_sua/sub"/>
</dbReference>
<feature type="region of interest" description="Disordered" evidence="7">
    <location>
        <begin position="2489"/>
        <end position="2677"/>
    </location>
</feature>
<dbReference type="CDD" id="cd06563">
    <property type="entry name" value="GH20_chitobiase-like"/>
    <property type="match status" value="1"/>
</dbReference>
<evidence type="ECO:0000256" key="3">
    <source>
        <dbReference type="ARBA" id="ARBA00012663"/>
    </source>
</evidence>
<dbReference type="Gene3D" id="3.30.379.10">
    <property type="entry name" value="Chitobiase/beta-hexosaminidase domain 2-like"/>
    <property type="match status" value="1"/>
</dbReference>
<dbReference type="EC" id="3.2.1.52" evidence="3"/>
<accession>A0A1Q9D946</accession>
<dbReference type="InterPro" id="IPR036890">
    <property type="entry name" value="HATPase_C_sf"/>
</dbReference>
<dbReference type="OrthoDB" id="428480at2759"/>
<reference evidence="11 12" key="1">
    <citation type="submission" date="2016-02" db="EMBL/GenBank/DDBJ databases">
        <title>Genome analysis of coral dinoflagellate symbionts highlights evolutionary adaptations to a symbiotic lifestyle.</title>
        <authorList>
            <person name="Aranda M."/>
            <person name="Li Y."/>
            <person name="Liew Y.J."/>
            <person name="Baumgarten S."/>
            <person name="Simakov O."/>
            <person name="Wilson M."/>
            <person name="Piel J."/>
            <person name="Ashoor H."/>
            <person name="Bougouffa S."/>
            <person name="Bajic V.B."/>
            <person name="Ryu T."/>
            <person name="Ravasi T."/>
            <person name="Bayer T."/>
            <person name="Micklem G."/>
            <person name="Kim H."/>
            <person name="Bhak J."/>
            <person name="Lajeunesse T.C."/>
            <person name="Voolstra C.R."/>
        </authorList>
    </citation>
    <scope>NUCLEOTIDE SEQUENCE [LARGE SCALE GENOMIC DNA]</scope>
    <source>
        <strain evidence="11 12">CCMP2467</strain>
    </source>
</reference>
<evidence type="ECO:0000259" key="10">
    <source>
        <dbReference type="Pfam" id="PF02838"/>
    </source>
</evidence>
<dbReference type="SUPFAM" id="SSF55545">
    <property type="entry name" value="beta-N-acetylhexosaminidase-like domain"/>
    <property type="match status" value="1"/>
</dbReference>
<evidence type="ECO:0000313" key="11">
    <source>
        <dbReference type="EMBL" id="OLP91691.1"/>
    </source>
</evidence>
<feature type="compositionally biased region" description="Low complexity" evidence="7">
    <location>
        <begin position="2654"/>
        <end position="2666"/>
    </location>
</feature>
<feature type="domain" description="Glycoside hydrolase family 20 catalytic" evidence="9">
    <location>
        <begin position="351"/>
        <end position="701"/>
    </location>
</feature>
<name>A0A1Q9D946_SYMMI</name>
<dbReference type="InterPro" id="IPR029018">
    <property type="entry name" value="Hex-like_dom2"/>
</dbReference>
<dbReference type="InterPro" id="IPR017853">
    <property type="entry name" value="GH"/>
</dbReference>
<evidence type="ECO:0000259" key="9">
    <source>
        <dbReference type="Pfam" id="PF00728"/>
    </source>
</evidence>
<dbReference type="GO" id="GO:0004563">
    <property type="term" value="F:beta-N-acetylhexosaminidase activity"/>
    <property type="evidence" value="ECO:0007669"/>
    <property type="project" value="UniProtKB-EC"/>
</dbReference>
<dbReference type="Proteomes" id="UP000186817">
    <property type="component" value="Unassembled WGS sequence"/>
</dbReference>
<dbReference type="NCBIfam" id="NF047352">
    <property type="entry name" value="P_loop_sacsin"/>
    <property type="match status" value="1"/>
</dbReference>
<dbReference type="EMBL" id="LSRX01000654">
    <property type="protein sequence ID" value="OLP91691.1"/>
    <property type="molecule type" value="Genomic_DNA"/>
</dbReference>
<dbReference type="GO" id="GO:0030203">
    <property type="term" value="P:glycosaminoglycan metabolic process"/>
    <property type="evidence" value="ECO:0007669"/>
    <property type="project" value="TreeGrafter"/>
</dbReference>
<dbReference type="SUPFAM" id="SSF55874">
    <property type="entry name" value="ATPase domain of HSP90 chaperone/DNA topoisomerase II/histidine kinase"/>
    <property type="match status" value="1"/>
</dbReference>
<dbReference type="Pfam" id="PF02838">
    <property type="entry name" value="Glyco_hydro_20b"/>
    <property type="match status" value="1"/>
</dbReference>
<keyword evidence="8" id="KW-1133">Transmembrane helix</keyword>
<proteinExistence type="inferred from homology"/>
<feature type="compositionally biased region" description="Polar residues" evidence="7">
    <location>
        <begin position="2613"/>
        <end position="2623"/>
    </location>
</feature>
<dbReference type="Gene3D" id="3.30.565.10">
    <property type="entry name" value="Histidine kinase-like ATPase, C-terminal domain"/>
    <property type="match status" value="1"/>
</dbReference>
<dbReference type="InterPro" id="IPR015883">
    <property type="entry name" value="Glyco_hydro_20_cat"/>
</dbReference>